<reference evidence="3" key="1">
    <citation type="journal article" date="2019" name="Plant Biotechnol. J.">
        <title>Genome sequencing of the Australian wild diploid species Gossypium australe highlights disease resistance and delayed gland morphogenesis.</title>
        <authorList>
            <person name="Cai Y."/>
            <person name="Cai X."/>
            <person name="Wang Q."/>
            <person name="Wang P."/>
            <person name="Zhang Y."/>
            <person name="Cai C."/>
            <person name="Xu Y."/>
            <person name="Wang K."/>
            <person name="Zhou Z."/>
            <person name="Wang C."/>
            <person name="Geng S."/>
            <person name="Li B."/>
            <person name="Dong Q."/>
            <person name="Hou Y."/>
            <person name="Wang H."/>
            <person name="Ai P."/>
            <person name="Liu Z."/>
            <person name="Yi F."/>
            <person name="Sun M."/>
            <person name="An G."/>
            <person name="Cheng J."/>
            <person name="Zhang Y."/>
            <person name="Shi Q."/>
            <person name="Xie Y."/>
            <person name="Shi X."/>
            <person name="Chang Y."/>
            <person name="Huang F."/>
            <person name="Chen Y."/>
            <person name="Hong S."/>
            <person name="Mi L."/>
            <person name="Sun Q."/>
            <person name="Zhang L."/>
            <person name="Zhou B."/>
            <person name="Peng R."/>
            <person name="Zhang X."/>
            <person name="Liu F."/>
        </authorList>
    </citation>
    <scope>NUCLEOTIDE SEQUENCE [LARGE SCALE GENOMIC DNA]</scope>
    <source>
        <strain evidence="3">cv. PA1801</strain>
    </source>
</reference>
<evidence type="ECO:0000313" key="3">
    <source>
        <dbReference type="Proteomes" id="UP000325315"/>
    </source>
</evidence>
<feature type="domain" description="CCHC-type" evidence="1">
    <location>
        <begin position="132"/>
        <end position="148"/>
    </location>
</feature>
<dbReference type="OrthoDB" id="1002045at2759"/>
<dbReference type="Pfam" id="PF22936">
    <property type="entry name" value="Pol_BBD"/>
    <property type="match status" value="1"/>
</dbReference>
<dbReference type="InterPro" id="IPR036875">
    <property type="entry name" value="Znf_CCHC_sf"/>
</dbReference>
<dbReference type="InterPro" id="IPR001878">
    <property type="entry name" value="Znf_CCHC"/>
</dbReference>
<dbReference type="InterPro" id="IPR054722">
    <property type="entry name" value="PolX-like_BBD"/>
</dbReference>
<dbReference type="PANTHER" id="PTHR35317">
    <property type="entry name" value="OS04G0629600 PROTEIN"/>
    <property type="match status" value="1"/>
</dbReference>
<accession>A0A5B6VFL7</accession>
<name>A0A5B6VFL7_9ROSI</name>
<dbReference type="GO" id="GO:0003676">
    <property type="term" value="F:nucleic acid binding"/>
    <property type="evidence" value="ECO:0007669"/>
    <property type="project" value="InterPro"/>
</dbReference>
<dbReference type="PANTHER" id="PTHR35317:SF31">
    <property type="entry name" value="DUF4219 DOMAIN-CONTAINING PROTEIN"/>
    <property type="match status" value="1"/>
</dbReference>
<sequence>MKEEETIKQYSDRIMTVVNSIRLLREQSNEARIVEKVLSTLPERDLSTISLTELINALYTQEQRRASRMEEHQEGVFQAKTKFASSTSSNQGKMTWKNRLKPDAARSGDQLCRYCKKPGHPEERCWFRPDATCQHCKKRGHVERVCKNKGKLNQNHPQQAQAEVRVAEEGSRNEEQVFAVSCSAAKEKVTKGWLLDSSCTNHLSPNATIFKSLDRSFKTKVKVGNDHFIKAEGKGDVLINTPTGNKIEHLELFCNTKVLILKNIGDYKNLIPNIVDLEHLDELTSLSINNWRGGECLVDISQAIMSFKCNDQPPKV</sequence>
<feature type="domain" description="CCHC-type" evidence="1">
    <location>
        <begin position="111"/>
        <end position="127"/>
    </location>
</feature>
<dbReference type="EMBL" id="SMMG02000007">
    <property type="protein sequence ID" value="KAA3467797.1"/>
    <property type="molecule type" value="Genomic_DNA"/>
</dbReference>
<dbReference type="AlphaFoldDB" id="A0A5B6VFL7"/>
<organism evidence="2 3">
    <name type="scientific">Gossypium australe</name>
    <dbReference type="NCBI Taxonomy" id="47621"/>
    <lineage>
        <taxon>Eukaryota</taxon>
        <taxon>Viridiplantae</taxon>
        <taxon>Streptophyta</taxon>
        <taxon>Embryophyta</taxon>
        <taxon>Tracheophyta</taxon>
        <taxon>Spermatophyta</taxon>
        <taxon>Magnoliopsida</taxon>
        <taxon>eudicotyledons</taxon>
        <taxon>Gunneridae</taxon>
        <taxon>Pentapetalae</taxon>
        <taxon>rosids</taxon>
        <taxon>malvids</taxon>
        <taxon>Malvales</taxon>
        <taxon>Malvaceae</taxon>
        <taxon>Malvoideae</taxon>
        <taxon>Gossypium</taxon>
    </lineage>
</organism>
<dbReference type="SMART" id="SM00343">
    <property type="entry name" value="ZnF_C2HC"/>
    <property type="match status" value="2"/>
</dbReference>
<dbReference type="Proteomes" id="UP000325315">
    <property type="component" value="Unassembled WGS sequence"/>
</dbReference>
<dbReference type="SUPFAM" id="SSF57756">
    <property type="entry name" value="Retrovirus zinc finger-like domains"/>
    <property type="match status" value="1"/>
</dbReference>
<dbReference type="GO" id="GO:0008270">
    <property type="term" value="F:zinc ion binding"/>
    <property type="evidence" value="ECO:0007669"/>
    <property type="project" value="InterPro"/>
</dbReference>
<evidence type="ECO:0000259" key="1">
    <source>
        <dbReference type="SMART" id="SM00343"/>
    </source>
</evidence>
<proteinExistence type="predicted"/>
<dbReference type="Gene3D" id="4.10.60.10">
    <property type="entry name" value="Zinc finger, CCHC-type"/>
    <property type="match status" value="1"/>
</dbReference>
<protein>
    <submittedName>
        <fullName evidence="2">Pleiotropic drug resistance protein 3-like</fullName>
    </submittedName>
</protein>
<gene>
    <name evidence="2" type="ORF">EPI10_002780</name>
</gene>
<keyword evidence="3" id="KW-1185">Reference proteome</keyword>
<evidence type="ECO:0000313" key="2">
    <source>
        <dbReference type="EMBL" id="KAA3467797.1"/>
    </source>
</evidence>
<comment type="caution">
    <text evidence="2">The sequence shown here is derived from an EMBL/GenBank/DDBJ whole genome shotgun (WGS) entry which is preliminary data.</text>
</comment>